<organism evidence="1 2">
    <name type="scientific">Haloquadratum walsbyi J07HQW2</name>
    <dbReference type="NCBI Taxonomy" id="1238425"/>
    <lineage>
        <taxon>Archaea</taxon>
        <taxon>Methanobacteriati</taxon>
        <taxon>Methanobacteriota</taxon>
        <taxon>Stenosarchaea group</taxon>
        <taxon>Halobacteria</taxon>
        <taxon>Halobacteriales</taxon>
        <taxon>Haloferacaceae</taxon>
        <taxon>Haloquadratum</taxon>
    </lineage>
</organism>
<accession>U1NIB3</accession>
<reference evidence="1 2" key="1">
    <citation type="journal article" date="2013" name="PLoS ONE">
        <title>Assembly-driven community genomics of a hypersaline microbial ecosystem.</title>
        <authorList>
            <person name="Podell S."/>
            <person name="Ugalde J.A."/>
            <person name="Narasingarao P."/>
            <person name="Banfield J.F."/>
            <person name="Heidelberg K.B."/>
            <person name="Allen E.E."/>
        </authorList>
    </citation>
    <scope>NUCLEOTIDE SEQUENCE [LARGE SCALE GENOMIC DNA]</scope>
    <source>
        <strain evidence="2">J07HQW2</strain>
    </source>
</reference>
<evidence type="ECO:0000313" key="1">
    <source>
        <dbReference type="EMBL" id="ERG96648.1"/>
    </source>
</evidence>
<evidence type="ECO:0000313" key="2">
    <source>
        <dbReference type="Proteomes" id="UP000030710"/>
    </source>
</evidence>
<dbReference type="AlphaFoldDB" id="U1NIB3"/>
<protein>
    <submittedName>
        <fullName evidence="1">Uncharacterized protein</fullName>
    </submittedName>
</protein>
<name>U1NIB3_9EURY</name>
<proteinExistence type="predicted"/>
<sequence>MLTDSEETHYLASQCGECLLDYTTLTPKDQETKPDSY</sequence>
<dbReference type="Proteomes" id="UP000030710">
    <property type="component" value="Unassembled WGS sequence"/>
</dbReference>
<dbReference type="EMBL" id="KE356561">
    <property type="protein sequence ID" value="ERG96648.1"/>
    <property type="molecule type" value="Genomic_DNA"/>
</dbReference>
<dbReference type="HOGENOM" id="CLU_3338386_0_0_2"/>
<gene>
    <name evidence="1" type="ORF">J07HQW2_03130</name>
</gene>